<reference evidence="1 2" key="1">
    <citation type="submission" date="2019-03" db="EMBL/GenBank/DDBJ databases">
        <title>Genomic Encyclopedia of Type Strains, Phase IV (KMG-IV): sequencing the most valuable type-strain genomes for metagenomic binning, comparative biology and taxonomic classification.</title>
        <authorList>
            <person name="Goeker M."/>
        </authorList>
    </citation>
    <scope>NUCLEOTIDE SEQUENCE [LARGE SCALE GENOMIC DNA]</scope>
    <source>
        <strain evidence="1 2">DSM 15505</strain>
    </source>
</reference>
<dbReference type="EMBL" id="SOAX01000007">
    <property type="protein sequence ID" value="TDT37737.1"/>
    <property type="molecule type" value="Genomic_DNA"/>
</dbReference>
<dbReference type="AlphaFoldDB" id="A0A4R7JKX3"/>
<dbReference type="Proteomes" id="UP000295830">
    <property type="component" value="Unassembled WGS sequence"/>
</dbReference>
<proteinExistence type="predicted"/>
<evidence type="ECO:0000313" key="2">
    <source>
        <dbReference type="Proteomes" id="UP000295830"/>
    </source>
</evidence>
<accession>A0A4R7JKX3</accession>
<sequence>MTINLVGVDCASDPKNVGYAFGTFSDKLKFRSWLER</sequence>
<keyword evidence="2" id="KW-1185">Reference proteome</keyword>
<comment type="caution">
    <text evidence="1">The sequence shown here is derived from an EMBL/GenBank/DDBJ whole genome shotgun (WGS) entry which is preliminary data.</text>
</comment>
<organism evidence="1 2">
    <name type="scientific">Halospina denitrificans</name>
    <dbReference type="NCBI Taxonomy" id="332522"/>
    <lineage>
        <taxon>Bacteria</taxon>
        <taxon>Pseudomonadati</taxon>
        <taxon>Pseudomonadota</taxon>
        <taxon>Gammaproteobacteria</taxon>
        <taxon>Halospina</taxon>
    </lineage>
</organism>
<evidence type="ECO:0000313" key="1">
    <source>
        <dbReference type="EMBL" id="TDT37737.1"/>
    </source>
</evidence>
<name>A0A4R7JKX3_9GAMM</name>
<protein>
    <submittedName>
        <fullName evidence="1">Uncharacterized protein</fullName>
    </submittedName>
</protein>
<gene>
    <name evidence="1" type="ORF">DES49_2697</name>
</gene>